<name>A0A9D1DUP9_9FIRM</name>
<evidence type="ECO:0000313" key="1">
    <source>
        <dbReference type="EMBL" id="HIR59308.1"/>
    </source>
</evidence>
<comment type="caution">
    <text evidence="1">The sequence shown here is derived from an EMBL/GenBank/DDBJ whole genome shotgun (WGS) entry which is preliminary data.</text>
</comment>
<dbReference type="EMBL" id="DVHC01000046">
    <property type="protein sequence ID" value="HIR59308.1"/>
    <property type="molecule type" value="Genomic_DNA"/>
</dbReference>
<evidence type="ECO:0000313" key="2">
    <source>
        <dbReference type="Proteomes" id="UP000824232"/>
    </source>
</evidence>
<proteinExistence type="predicted"/>
<reference evidence="1" key="1">
    <citation type="submission" date="2020-10" db="EMBL/GenBank/DDBJ databases">
        <authorList>
            <person name="Gilroy R."/>
        </authorList>
    </citation>
    <scope>NUCLEOTIDE SEQUENCE</scope>
    <source>
        <strain evidence="1">CHK184-20233</strain>
    </source>
</reference>
<organism evidence="1 2">
    <name type="scientific">Candidatus Onthousia excrementipullorum</name>
    <dbReference type="NCBI Taxonomy" id="2840884"/>
    <lineage>
        <taxon>Bacteria</taxon>
        <taxon>Bacillati</taxon>
        <taxon>Bacillota</taxon>
        <taxon>Bacilli</taxon>
        <taxon>Candidatus Onthousia</taxon>
    </lineage>
</organism>
<protein>
    <submittedName>
        <fullName evidence="1">Uncharacterized protein</fullName>
    </submittedName>
</protein>
<dbReference type="AlphaFoldDB" id="A0A9D1DUP9"/>
<gene>
    <name evidence="1" type="ORF">IAB38_04585</name>
</gene>
<feature type="non-terminal residue" evidence="1">
    <location>
        <position position="79"/>
    </location>
</feature>
<accession>A0A9D1DUP9</accession>
<dbReference type="Proteomes" id="UP000824232">
    <property type="component" value="Unassembled WGS sequence"/>
</dbReference>
<sequence length="79" mass="9003">MSISLEIKNNKKLLVAFLSLLLLSVFSLKIVNAKSDDTKIYIDVPYSTQQVDGKLNYQGWVMSEYKNAKVKVYVDGEEQ</sequence>
<reference evidence="1" key="2">
    <citation type="journal article" date="2021" name="PeerJ">
        <title>Extensive microbial diversity within the chicken gut microbiome revealed by metagenomics and culture.</title>
        <authorList>
            <person name="Gilroy R."/>
            <person name="Ravi A."/>
            <person name="Getino M."/>
            <person name="Pursley I."/>
            <person name="Horton D.L."/>
            <person name="Alikhan N.F."/>
            <person name="Baker D."/>
            <person name="Gharbi K."/>
            <person name="Hall N."/>
            <person name="Watson M."/>
            <person name="Adriaenssens E.M."/>
            <person name="Foster-Nyarko E."/>
            <person name="Jarju S."/>
            <person name="Secka A."/>
            <person name="Antonio M."/>
            <person name="Oren A."/>
            <person name="Chaudhuri R.R."/>
            <person name="La Ragione R."/>
            <person name="Hildebrand F."/>
            <person name="Pallen M.J."/>
        </authorList>
    </citation>
    <scope>NUCLEOTIDE SEQUENCE</scope>
    <source>
        <strain evidence="1">CHK184-20233</strain>
    </source>
</reference>